<dbReference type="AlphaFoldDB" id="A0A8J2LYW2"/>
<reference evidence="1" key="1">
    <citation type="submission" date="2021-09" db="EMBL/GenBank/DDBJ databases">
        <authorList>
            <consortium name="Pathogen Informatics"/>
        </authorList>
    </citation>
    <scope>NUCLEOTIDE SEQUENCE</scope>
</reference>
<comment type="caution">
    <text evidence="1">The sequence shown here is derived from an EMBL/GenBank/DDBJ whole genome shotgun (WGS) entry which is preliminary data.</text>
</comment>
<feature type="non-terminal residue" evidence="1">
    <location>
        <position position="114"/>
    </location>
</feature>
<proteinExistence type="predicted"/>
<protein>
    <submittedName>
        <fullName evidence="1">Uncharacterized protein</fullName>
    </submittedName>
</protein>
<dbReference type="OrthoDB" id="5846016at2759"/>
<name>A0A8J2LYW2_9BILA</name>
<evidence type="ECO:0000313" key="2">
    <source>
        <dbReference type="Proteomes" id="UP000746747"/>
    </source>
</evidence>
<gene>
    <name evidence="1" type="ORF">CJOHNSTONI_LOCUS557</name>
</gene>
<accession>A0A8J2LYW2</accession>
<dbReference type="Proteomes" id="UP000746747">
    <property type="component" value="Unassembled WGS sequence"/>
</dbReference>
<sequence>YAITLATNNINKLFMNRVGLVVRWIPYSEESEIENYSNCKILINNYQWSQWTEFEKQTVQHCGISTYIRYYNLRIIKAIQTKTKKTLSTYCPATVQYKQTWQRACKFRFNKISR</sequence>
<keyword evidence="2" id="KW-1185">Reference proteome</keyword>
<dbReference type="EMBL" id="CAKAEH010000135">
    <property type="protein sequence ID" value="CAG9530027.1"/>
    <property type="molecule type" value="Genomic_DNA"/>
</dbReference>
<organism evidence="1 2">
    <name type="scientific">Cercopithifilaria johnstoni</name>
    <dbReference type="NCBI Taxonomy" id="2874296"/>
    <lineage>
        <taxon>Eukaryota</taxon>
        <taxon>Metazoa</taxon>
        <taxon>Ecdysozoa</taxon>
        <taxon>Nematoda</taxon>
        <taxon>Chromadorea</taxon>
        <taxon>Rhabditida</taxon>
        <taxon>Spirurina</taxon>
        <taxon>Spiruromorpha</taxon>
        <taxon>Filarioidea</taxon>
        <taxon>Onchocercidae</taxon>
        <taxon>Cercopithifilaria</taxon>
    </lineage>
</organism>
<evidence type="ECO:0000313" key="1">
    <source>
        <dbReference type="EMBL" id="CAG9530027.1"/>
    </source>
</evidence>